<dbReference type="InterPro" id="IPR008948">
    <property type="entry name" value="L-Aspartase-like"/>
</dbReference>
<dbReference type="Gene3D" id="1.20.200.10">
    <property type="entry name" value="Fumarase/aspartase (Central domain)"/>
    <property type="match status" value="1"/>
</dbReference>
<sequence>MAGAGARAGAGGYDGPLPGVRHGTFLIGTAHIRADDMAAAAADPAVEVVLSAEALELVGLSREVVQAAIDSGHRVYGLNTLLGSGRDTPVEQESILDFQLQVVRYHHSGVGELLDRDEVRALILARLIGFTRGGSGVRPETARFYAGLLNRGVVPAVPRDGSVGSSDLTQLAAVAAVAIGEGQALAPDGGLQDGAEALTAAGLEPLVLAPGEALALVSANSYSIGAGALELRRIRRLADLADTALALSLEATARYDGGGNLSPFSPAVQSAKSVDGQRISAANVRRLVRGGWLEDPRRQVSVQDALSFRAAPQTHGAFRAQVTALADALEVELNGRGDNPLTDVASGRMVSGGNFQPMQLALAFEALRLGLAHVGISSERRVAKLYPPQRLIRQLNLEAARAGTPLASEDLPGLLWYSAAGLLAELKFLAAPATLGAPTLSADVEDHSTLAPLALQQLERSVEAAAKLLTIEALTASYLLAEAQGTDLREAEIRQLGAGTGAVVARLSELLAGQLPAAVLVDSTRAALEELLAELPELRRPDVGGPNDRGPNEIYPDDGGGES</sequence>
<dbReference type="PANTHER" id="PTHR10362">
    <property type="entry name" value="HISTIDINE AMMONIA-LYASE"/>
    <property type="match status" value="1"/>
</dbReference>
<name>A0AAU8EM22_9MICC</name>
<dbReference type="InterPro" id="IPR001106">
    <property type="entry name" value="Aromatic_Lyase"/>
</dbReference>
<dbReference type="RefSeq" id="WP_353710400.1">
    <property type="nucleotide sequence ID" value="NZ_CP159279.1"/>
</dbReference>
<dbReference type="SUPFAM" id="SSF48557">
    <property type="entry name" value="L-aspartase-like"/>
    <property type="match status" value="1"/>
</dbReference>
<dbReference type="InterPro" id="IPR024083">
    <property type="entry name" value="Fumarase/histidase_N"/>
</dbReference>
<dbReference type="Pfam" id="PF00221">
    <property type="entry name" value="Lyase_aromatic"/>
    <property type="match status" value="1"/>
</dbReference>
<keyword evidence="1" id="KW-0456">Lyase</keyword>
<evidence type="ECO:0000313" key="3">
    <source>
        <dbReference type="EMBL" id="XCH09633.1"/>
    </source>
</evidence>
<dbReference type="Gene3D" id="1.10.275.10">
    <property type="entry name" value="Fumarase/aspartase (N-terminal domain)"/>
    <property type="match status" value="1"/>
</dbReference>
<evidence type="ECO:0000256" key="2">
    <source>
        <dbReference type="SAM" id="MobiDB-lite"/>
    </source>
</evidence>
<accession>A0AAU8EM22</accession>
<dbReference type="GO" id="GO:0016841">
    <property type="term" value="F:ammonia-lyase activity"/>
    <property type="evidence" value="ECO:0007669"/>
    <property type="project" value="UniProtKB-ARBA"/>
</dbReference>
<dbReference type="EMBL" id="CP159279">
    <property type="protein sequence ID" value="XCH09633.1"/>
    <property type="molecule type" value="Genomic_DNA"/>
</dbReference>
<feature type="region of interest" description="Disordered" evidence="2">
    <location>
        <begin position="538"/>
        <end position="563"/>
    </location>
</feature>
<gene>
    <name evidence="3" type="ORF">ABRP34_12255</name>
</gene>
<protein>
    <submittedName>
        <fullName evidence="3">Aromatic amino acid ammonia-lyase</fullName>
    </submittedName>
</protein>
<dbReference type="AlphaFoldDB" id="A0AAU8EM22"/>
<proteinExistence type="predicted"/>
<dbReference type="CDD" id="cd00332">
    <property type="entry name" value="PAL-HAL"/>
    <property type="match status" value="1"/>
</dbReference>
<evidence type="ECO:0000256" key="1">
    <source>
        <dbReference type="ARBA" id="ARBA00023239"/>
    </source>
</evidence>
<organism evidence="3">
    <name type="scientific">Arthrobacter sp. K5</name>
    <dbReference type="NCBI Taxonomy" id="2839623"/>
    <lineage>
        <taxon>Bacteria</taxon>
        <taxon>Bacillati</taxon>
        <taxon>Actinomycetota</taxon>
        <taxon>Actinomycetes</taxon>
        <taxon>Micrococcales</taxon>
        <taxon>Micrococcaceae</taxon>
        <taxon>Arthrobacter</taxon>
    </lineage>
</organism>
<reference evidence="3" key="1">
    <citation type="submission" date="2024-06" db="EMBL/GenBank/DDBJ databases">
        <title>Biodegradation of dimethachlon by Arthrobacter sp. K5: mechanistic insights and ecological implications.</title>
        <authorList>
            <person name="Hu S."/>
            <person name="Lu P."/>
        </authorList>
    </citation>
    <scope>NUCLEOTIDE SEQUENCE</scope>
    <source>
        <strain evidence="3">K5</strain>
    </source>
</reference>